<sequence>MREIPLCSISISSQLPPDEIEFLETSLSLSSIKLQKSSNRALVVDDIVLVVSGLVSGVAATAQLIDYTIKAAKAIANWRQKLREKGIEAKGKLKHPQLPDIDLSTATEAEIEAWFKRLEAWLSHK</sequence>
<organism evidence="1 2">
    <name type="scientific">Dolichospermum heterosporum TAC447</name>
    <dbReference type="NCBI Taxonomy" id="747523"/>
    <lineage>
        <taxon>Bacteria</taxon>
        <taxon>Bacillati</taxon>
        <taxon>Cyanobacteriota</taxon>
        <taxon>Cyanophyceae</taxon>
        <taxon>Nostocales</taxon>
        <taxon>Aphanizomenonaceae</taxon>
        <taxon>Dolichospermum</taxon>
        <taxon>Dolichospermum heterosporum</taxon>
    </lineage>
</organism>
<accession>A0ABY5LVM5</accession>
<gene>
    <name evidence="1" type="ORF">NG743_23450</name>
</gene>
<evidence type="ECO:0000313" key="1">
    <source>
        <dbReference type="EMBL" id="UUO14931.1"/>
    </source>
</evidence>
<evidence type="ECO:0000313" key="2">
    <source>
        <dbReference type="Proteomes" id="UP001057561"/>
    </source>
</evidence>
<reference evidence="1" key="1">
    <citation type="submission" date="2022-06" db="EMBL/GenBank/DDBJ databases">
        <title>Nostosin G and Spiroidesin B from the Cyanobacterium Dolichospermum sp. NIES-1697.</title>
        <authorList>
            <person name="Phan C.-S."/>
            <person name="Mehjabin J.J."/>
            <person name="Anas A.R.J."/>
            <person name="Hayasaka M."/>
            <person name="Onoki R."/>
            <person name="Wang J."/>
            <person name="Umezawa T."/>
            <person name="Washio K."/>
            <person name="Morikawa M."/>
            <person name="Okino T."/>
        </authorList>
    </citation>
    <scope>NUCLEOTIDE SEQUENCE</scope>
    <source>
        <strain evidence="1">NIES-1697</strain>
    </source>
</reference>
<protein>
    <submittedName>
        <fullName evidence="1">Uncharacterized protein</fullName>
    </submittedName>
</protein>
<dbReference type="Proteomes" id="UP001057561">
    <property type="component" value="Chromosome"/>
</dbReference>
<dbReference type="EMBL" id="CP099464">
    <property type="protein sequence ID" value="UUO14931.1"/>
    <property type="molecule type" value="Genomic_DNA"/>
</dbReference>
<proteinExistence type="predicted"/>
<name>A0ABY5LVM5_9CYAN</name>
<dbReference type="RefSeq" id="WP_257121003.1">
    <property type="nucleotide sequence ID" value="NZ_CP099464.1"/>
</dbReference>
<keyword evidence="2" id="KW-1185">Reference proteome</keyword>